<dbReference type="RefSeq" id="WP_256538415.1">
    <property type="nucleotide sequence ID" value="NZ_JANHOH010000001.1"/>
</dbReference>
<dbReference type="SUPFAM" id="SSF109854">
    <property type="entry name" value="DinB/YfiT-like putative metalloenzymes"/>
    <property type="match status" value="1"/>
</dbReference>
<sequence>MITNSLNTIRATRKHLLQLIEGLSTEQLNQVPAGFNNNIIWNVAHLISAEQGICYTRAGIPFIVEDKHYTPYRPDTKPTRFIDSVEVDEIKELLLTTIDQLETNYQNKNFTNYPQWATRYGVQIISVEDAINFLPFHDGMHIGYVMALKRAIG</sequence>
<gene>
    <name evidence="2" type="ORF">NPE20_09705</name>
</gene>
<comment type="caution">
    <text evidence="2">The sequence shown here is derived from an EMBL/GenBank/DDBJ whole genome shotgun (WGS) entry which is preliminary data.</text>
</comment>
<evidence type="ECO:0000313" key="3">
    <source>
        <dbReference type="Proteomes" id="UP001204376"/>
    </source>
</evidence>
<dbReference type="Gene3D" id="1.20.120.450">
    <property type="entry name" value="dinb family like domain"/>
    <property type="match status" value="1"/>
</dbReference>
<name>A0ABT1T0X4_9SPHI</name>
<keyword evidence="3" id="KW-1185">Reference proteome</keyword>
<accession>A0ABT1T0X4</accession>
<evidence type="ECO:0000313" key="2">
    <source>
        <dbReference type="EMBL" id="MCQ6958234.1"/>
    </source>
</evidence>
<dbReference type="InterPro" id="IPR024775">
    <property type="entry name" value="DinB-like"/>
</dbReference>
<feature type="domain" description="DinB-like" evidence="1">
    <location>
        <begin position="9"/>
        <end position="144"/>
    </location>
</feature>
<dbReference type="InterPro" id="IPR034660">
    <property type="entry name" value="DinB/YfiT-like"/>
</dbReference>
<reference evidence="2 3" key="1">
    <citation type="submission" date="2022-07" db="EMBL/GenBank/DDBJ databases">
        <title>Mucilaginibacter sp. JC4.</title>
        <authorList>
            <person name="Le V."/>
            <person name="Ko S.-R."/>
            <person name="Ahn C.-Y."/>
            <person name="Oh H.-M."/>
        </authorList>
    </citation>
    <scope>NUCLEOTIDE SEQUENCE [LARGE SCALE GENOMIC DNA]</scope>
    <source>
        <strain evidence="2 3">JC4</strain>
    </source>
</reference>
<proteinExistence type="predicted"/>
<dbReference type="Proteomes" id="UP001204376">
    <property type="component" value="Unassembled WGS sequence"/>
</dbReference>
<dbReference type="EMBL" id="JANHOH010000001">
    <property type="protein sequence ID" value="MCQ6958234.1"/>
    <property type="molecule type" value="Genomic_DNA"/>
</dbReference>
<organism evidence="2 3">
    <name type="scientific">Mucilaginibacter aquariorum</name>
    <dbReference type="NCBI Taxonomy" id="2967225"/>
    <lineage>
        <taxon>Bacteria</taxon>
        <taxon>Pseudomonadati</taxon>
        <taxon>Bacteroidota</taxon>
        <taxon>Sphingobacteriia</taxon>
        <taxon>Sphingobacteriales</taxon>
        <taxon>Sphingobacteriaceae</taxon>
        <taxon>Mucilaginibacter</taxon>
    </lineage>
</organism>
<evidence type="ECO:0000259" key="1">
    <source>
        <dbReference type="Pfam" id="PF12867"/>
    </source>
</evidence>
<dbReference type="Pfam" id="PF12867">
    <property type="entry name" value="DinB_2"/>
    <property type="match status" value="1"/>
</dbReference>
<protein>
    <submittedName>
        <fullName evidence="2">DinB family protein</fullName>
    </submittedName>
</protein>